<dbReference type="InterPro" id="IPR006068">
    <property type="entry name" value="ATPase_P-typ_cation-transptr_C"/>
</dbReference>
<evidence type="ECO:0000256" key="8">
    <source>
        <dbReference type="ARBA" id="ARBA00022989"/>
    </source>
</evidence>
<dbReference type="PRINTS" id="PR00119">
    <property type="entry name" value="CATATPASE"/>
</dbReference>
<feature type="transmembrane region" description="Helical" evidence="12">
    <location>
        <begin position="527"/>
        <end position="548"/>
    </location>
</feature>
<dbReference type="Proteomes" id="UP001140094">
    <property type="component" value="Unassembled WGS sequence"/>
</dbReference>
<reference evidence="14" key="1">
    <citation type="submission" date="2022-07" db="EMBL/GenBank/DDBJ databases">
        <title>Phylogenomic reconstructions and comparative analyses of Kickxellomycotina fungi.</title>
        <authorList>
            <person name="Reynolds N.K."/>
            <person name="Stajich J.E."/>
            <person name="Barry K."/>
            <person name="Grigoriev I.V."/>
            <person name="Crous P."/>
            <person name="Smith M.E."/>
        </authorList>
    </citation>
    <scope>NUCLEOTIDE SEQUENCE</scope>
    <source>
        <strain evidence="14">NRRL 1565</strain>
    </source>
</reference>
<dbReference type="SFLD" id="SFLDF00027">
    <property type="entry name" value="p-type_atpase"/>
    <property type="match status" value="1"/>
</dbReference>
<evidence type="ECO:0000256" key="4">
    <source>
        <dbReference type="ARBA" id="ARBA00022741"/>
    </source>
</evidence>
<dbReference type="GO" id="GO:0016020">
    <property type="term" value="C:membrane"/>
    <property type="evidence" value="ECO:0007669"/>
    <property type="project" value="UniProtKB-SubCell"/>
</dbReference>
<dbReference type="InterPro" id="IPR044492">
    <property type="entry name" value="P_typ_ATPase_HD_dom"/>
</dbReference>
<dbReference type="PROSITE" id="PS00154">
    <property type="entry name" value="ATPASE_E1_E2"/>
    <property type="match status" value="1"/>
</dbReference>
<dbReference type="InterPro" id="IPR018303">
    <property type="entry name" value="ATPase_P-typ_P_site"/>
</dbReference>
<dbReference type="Pfam" id="PF00689">
    <property type="entry name" value="Cation_ATPase_C"/>
    <property type="match status" value="1"/>
</dbReference>
<keyword evidence="15" id="KW-1185">Reference proteome</keyword>
<dbReference type="EMBL" id="JANBUO010000163">
    <property type="protein sequence ID" value="KAJ2806748.1"/>
    <property type="molecule type" value="Genomic_DNA"/>
</dbReference>
<dbReference type="Pfam" id="PF08282">
    <property type="entry name" value="Hydrolase_3"/>
    <property type="match status" value="1"/>
</dbReference>
<keyword evidence="6" id="KW-0460">Magnesium</keyword>
<dbReference type="PANTHER" id="PTHR42861">
    <property type="entry name" value="CALCIUM-TRANSPORTING ATPASE"/>
    <property type="match status" value="1"/>
</dbReference>
<evidence type="ECO:0000259" key="13">
    <source>
        <dbReference type="Pfam" id="PF00689"/>
    </source>
</evidence>
<feature type="transmembrane region" description="Helical" evidence="12">
    <location>
        <begin position="662"/>
        <end position="681"/>
    </location>
</feature>
<evidence type="ECO:0000256" key="9">
    <source>
        <dbReference type="ARBA" id="ARBA00023136"/>
    </source>
</evidence>
<name>A0A9W8HX38_9FUNG</name>
<evidence type="ECO:0000313" key="14">
    <source>
        <dbReference type="EMBL" id="KAJ2806748.1"/>
    </source>
</evidence>
<evidence type="ECO:0000256" key="11">
    <source>
        <dbReference type="ARBA" id="ARBA00048694"/>
    </source>
</evidence>
<dbReference type="InterPro" id="IPR023298">
    <property type="entry name" value="ATPase_P-typ_TM_dom_sf"/>
</dbReference>
<dbReference type="SFLD" id="SFLDS00003">
    <property type="entry name" value="Haloacid_Dehalogenase"/>
    <property type="match status" value="1"/>
</dbReference>
<dbReference type="InterPro" id="IPR001757">
    <property type="entry name" value="P_typ_ATPase"/>
</dbReference>
<feature type="transmembrane region" description="Helical" evidence="12">
    <location>
        <begin position="728"/>
        <end position="749"/>
    </location>
</feature>
<evidence type="ECO:0000256" key="2">
    <source>
        <dbReference type="ARBA" id="ARBA00022553"/>
    </source>
</evidence>
<dbReference type="AlphaFoldDB" id="A0A9W8HX38"/>
<keyword evidence="2" id="KW-0597">Phosphoprotein</keyword>
<accession>A0A9W8HX38</accession>
<sequence>IAEKTPLKKKLDDFGNTLAKVITVVCVLVWVINIRHFSETAHHGWVRGAVYYFKIAVALAVAAIPEGLAVIITTCLALGTRRMAEKNAIVRSLPSVETLGCTSIICSDKTGTLTTNQMCVSRLIVLDGAGALRELEVSGSDFSPVGHIVGPAGEAVENAAADTAALPGSTAALRDVVLVSALCNNASIAYNVEKDAYQHVGEPTEAALRVLVEKVGTYDAAFNATLAELSHADRAQACCQWLQQRAKRLATLEFTRERKSMSALVCDVGRDNANRLLVKGAPENILARCDFARVGDETVEMTAKLRSSLAAAAERLGSTMALRTMALAVREEDGASGTLAAAIAADKGEGFERIESGLTFVGLAAMHDPPRPEVRDSIAHCSEAGIRVVVITGDAKQTAESICRTIGILGDEDGDAQLCYTGAEFDAMDDAEQRECVKTARLFARTEPQHKLRLVQLLQQAGYVVAMLGDGVNDAAAVKRADIGVAMGSGTDVAKLAADMVLADDNFATVEMAVAEGRSIYDNTKQFIRYLISSNIGEVVSIFLTVLLNMPEALIPVQLLWVNLVTDGLPATALGFNPPDPHIMRHAPRSATQPIVSSWLLVRYTIIGAYVGVATVFGYAWHYIFSPNGPHVSYHELTHFHHCDRLFADRLDCAATFGGQHALVASSISLSILVTIEMLNAMNSLSENASLLRVPLWTNPSLIAAVLLSFALHFAILYIPFFNTIFSVVPLGLVEWTAIAYISIPIILIDEVLKWYSRTFIDPPTSSKAAPAAKAAEKKKMQ</sequence>
<evidence type="ECO:0000256" key="5">
    <source>
        <dbReference type="ARBA" id="ARBA00022840"/>
    </source>
</evidence>
<evidence type="ECO:0000256" key="1">
    <source>
        <dbReference type="ARBA" id="ARBA00004141"/>
    </source>
</evidence>
<dbReference type="FunFam" id="1.20.1110.10:FF:000065">
    <property type="entry name" value="Sarcoplasmic/endoplasmic reticulum calcium ATPase 1"/>
    <property type="match status" value="1"/>
</dbReference>
<keyword evidence="4" id="KW-0547">Nucleotide-binding</keyword>
<dbReference type="PRINTS" id="PR00121">
    <property type="entry name" value="NAKATPASE"/>
</dbReference>
<evidence type="ECO:0000256" key="3">
    <source>
        <dbReference type="ARBA" id="ARBA00022692"/>
    </source>
</evidence>
<dbReference type="InterPro" id="IPR023299">
    <property type="entry name" value="ATPase_P-typ_cyto_dom_N"/>
</dbReference>
<comment type="caution">
    <text evidence="14">The sequence shown here is derived from an EMBL/GenBank/DDBJ whole genome shotgun (WGS) entry which is preliminary data.</text>
</comment>
<dbReference type="FunFam" id="3.40.1110.10:FF:000003">
    <property type="entry name" value="Calcium-transporting ATPase"/>
    <property type="match status" value="1"/>
</dbReference>
<keyword evidence="5" id="KW-0067">ATP-binding</keyword>
<feature type="non-terminal residue" evidence="14">
    <location>
        <position position="1"/>
    </location>
</feature>
<comment type="similarity">
    <text evidence="10">Belongs to the cation transport ATPase (P-type) (TC 3.A.3) family.</text>
</comment>
<feature type="transmembrane region" description="Helical" evidence="12">
    <location>
        <begin position="600"/>
        <end position="624"/>
    </location>
</feature>
<dbReference type="Gene3D" id="1.20.1110.10">
    <property type="entry name" value="Calcium-transporting ATPase, transmembrane domain"/>
    <property type="match status" value="1"/>
</dbReference>
<evidence type="ECO:0000256" key="6">
    <source>
        <dbReference type="ARBA" id="ARBA00022842"/>
    </source>
</evidence>
<dbReference type="SFLD" id="SFLDG00002">
    <property type="entry name" value="C1.7:_P-type_atpase_like"/>
    <property type="match status" value="1"/>
</dbReference>
<feature type="transmembrane region" description="Helical" evidence="12">
    <location>
        <begin position="14"/>
        <end position="32"/>
    </location>
</feature>
<dbReference type="FunFam" id="1.20.1110.10:FF:000037">
    <property type="entry name" value="Calcium-transporting ATPase, putative"/>
    <property type="match status" value="1"/>
</dbReference>
<dbReference type="FunFam" id="3.40.50.1000:FF:000028">
    <property type="entry name" value="Calcium-transporting P-type ATPase, putative"/>
    <property type="match status" value="1"/>
</dbReference>
<dbReference type="SUPFAM" id="SSF81660">
    <property type="entry name" value="Metal cation-transporting ATPase, ATP-binding domain N"/>
    <property type="match status" value="1"/>
</dbReference>
<dbReference type="OrthoDB" id="3352408at2759"/>
<dbReference type="InterPro" id="IPR036412">
    <property type="entry name" value="HAD-like_sf"/>
</dbReference>
<dbReference type="GO" id="GO:0005388">
    <property type="term" value="F:P-type calcium transporter activity"/>
    <property type="evidence" value="ECO:0007669"/>
    <property type="project" value="UniProtKB-EC"/>
</dbReference>
<dbReference type="SUPFAM" id="SSF56784">
    <property type="entry name" value="HAD-like"/>
    <property type="match status" value="1"/>
</dbReference>
<gene>
    <name evidence="14" type="ORF">H4R20_001568</name>
</gene>
<evidence type="ECO:0000256" key="12">
    <source>
        <dbReference type="SAM" id="Phobius"/>
    </source>
</evidence>
<evidence type="ECO:0000256" key="10">
    <source>
        <dbReference type="ARBA" id="ARBA00038148"/>
    </source>
</evidence>
<protein>
    <recommendedName>
        <fullName evidence="13">Cation-transporting P-type ATPase C-terminal domain-containing protein</fullName>
    </recommendedName>
</protein>
<feature type="domain" description="Cation-transporting P-type ATPase C-terminal" evidence="13">
    <location>
        <begin position="551"/>
        <end position="755"/>
    </location>
</feature>
<evidence type="ECO:0000313" key="15">
    <source>
        <dbReference type="Proteomes" id="UP001140094"/>
    </source>
</evidence>
<dbReference type="GO" id="GO:0005524">
    <property type="term" value="F:ATP binding"/>
    <property type="evidence" value="ECO:0007669"/>
    <property type="project" value="UniProtKB-KW"/>
</dbReference>
<organism evidence="14 15">
    <name type="scientific">Coemansia guatemalensis</name>
    <dbReference type="NCBI Taxonomy" id="2761395"/>
    <lineage>
        <taxon>Eukaryota</taxon>
        <taxon>Fungi</taxon>
        <taxon>Fungi incertae sedis</taxon>
        <taxon>Zoopagomycota</taxon>
        <taxon>Kickxellomycotina</taxon>
        <taxon>Kickxellomycetes</taxon>
        <taxon>Kickxellales</taxon>
        <taxon>Kickxellaceae</taxon>
        <taxon>Coemansia</taxon>
    </lineage>
</organism>
<dbReference type="GO" id="GO:0016887">
    <property type="term" value="F:ATP hydrolysis activity"/>
    <property type="evidence" value="ECO:0007669"/>
    <property type="project" value="InterPro"/>
</dbReference>
<keyword evidence="3 12" id="KW-0812">Transmembrane</keyword>
<comment type="catalytic activity">
    <reaction evidence="11">
        <text>Ca(2+)(in) + ATP + H2O = Ca(2+)(out) + ADP + phosphate + H(+)</text>
        <dbReference type="Rhea" id="RHEA:18105"/>
        <dbReference type="ChEBI" id="CHEBI:15377"/>
        <dbReference type="ChEBI" id="CHEBI:15378"/>
        <dbReference type="ChEBI" id="CHEBI:29108"/>
        <dbReference type="ChEBI" id="CHEBI:30616"/>
        <dbReference type="ChEBI" id="CHEBI:43474"/>
        <dbReference type="ChEBI" id="CHEBI:456216"/>
        <dbReference type="EC" id="7.2.2.10"/>
    </reaction>
</comment>
<proteinExistence type="inferred from homology"/>
<feature type="transmembrane region" description="Helical" evidence="12">
    <location>
        <begin position="702"/>
        <end position="722"/>
    </location>
</feature>
<dbReference type="NCBIfam" id="TIGR01494">
    <property type="entry name" value="ATPase_P-type"/>
    <property type="match status" value="2"/>
</dbReference>
<keyword evidence="8 12" id="KW-1133">Transmembrane helix</keyword>
<dbReference type="SUPFAM" id="SSF81665">
    <property type="entry name" value="Calcium ATPase, transmembrane domain M"/>
    <property type="match status" value="1"/>
</dbReference>
<keyword evidence="7" id="KW-1278">Translocase</keyword>
<evidence type="ECO:0000256" key="7">
    <source>
        <dbReference type="ARBA" id="ARBA00022967"/>
    </source>
</evidence>
<dbReference type="Gene3D" id="3.40.1110.10">
    <property type="entry name" value="Calcium-transporting ATPase, cytoplasmic domain N"/>
    <property type="match status" value="1"/>
</dbReference>
<comment type="subcellular location">
    <subcellularLocation>
        <location evidence="1">Membrane</location>
        <topology evidence="1">Multi-pass membrane protein</topology>
    </subcellularLocation>
</comment>
<dbReference type="Pfam" id="PF13246">
    <property type="entry name" value="Cation_ATPase"/>
    <property type="match status" value="1"/>
</dbReference>
<feature type="transmembrane region" description="Helical" evidence="12">
    <location>
        <begin position="52"/>
        <end position="78"/>
    </location>
</feature>
<dbReference type="Gene3D" id="3.40.50.1000">
    <property type="entry name" value="HAD superfamily/HAD-like"/>
    <property type="match status" value="1"/>
</dbReference>
<dbReference type="InterPro" id="IPR023214">
    <property type="entry name" value="HAD_sf"/>
</dbReference>
<keyword evidence="9 12" id="KW-0472">Membrane</keyword>